<evidence type="ECO:0000313" key="15">
    <source>
        <dbReference type="Proteomes" id="UP001519293"/>
    </source>
</evidence>
<dbReference type="InterPro" id="IPR023058">
    <property type="entry name" value="PPIase_PpiC_CS"/>
</dbReference>
<evidence type="ECO:0000256" key="2">
    <source>
        <dbReference type="ARBA" id="ARBA00004193"/>
    </source>
</evidence>
<dbReference type="InterPro" id="IPR027304">
    <property type="entry name" value="Trigger_fact/SurA_dom_sf"/>
</dbReference>
<dbReference type="InterPro" id="IPR000297">
    <property type="entry name" value="PPIase_PpiC"/>
</dbReference>
<dbReference type="Proteomes" id="UP001519293">
    <property type="component" value="Unassembled WGS sequence"/>
</dbReference>
<comment type="catalytic activity">
    <reaction evidence="1 11">
        <text>[protein]-peptidylproline (omega=180) = [protein]-peptidylproline (omega=0)</text>
        <dbReference type="Rhea" id="RHEA:16237"/>
        <dbReference type="Rhea" id="RHEA-COMP:10747"/>
        <dbReference type="Rhea" id="RHEA-COMP:10748"/>
        <dbReference type="ChEBI" id="CHEBI:83833"/>
        <dbReference type="ChEBI" id="CHEBI:83834"/>
        <dbReference type="EC" id="5.2.1.8"/>
    </reaction>
</comment>
<evidence type="ECO:0000256" key="3">
    <source>
        <dbReference type="ARBA" id="ARBA00006071"/>
    </source>
</evidence>
<reference evidence="14 15" key="1">
    <citation type="submission" date="2021-03" db="EMBL/GenBank/DDBJ databases">
        <title>Genomic Encyclopedia of Type Strains, Phase IV (KMG-IV): sequencing the most valuable type-strain genomes for metagenomic binning, comparative biology and taxonomic classification.</title>
        <authorList>
            <person name="Goeker M."/>
        </authorList>
    </citation>
    <scope>NUCLEOTIDE SEQUENCE [LARGE SCALE GENOMIC DNA]</scope>
    <source>
        <strain evidence="14 15">DSM 26675</strain>
    </source>
</reference>
<keyword evidence="10" id="KW-0449">Lipoprotein</keyword>
<evidence type="ECO:0000256" key="10">
    <source>
        <dbReference type="ARBA" id="ARBA00023288"/>
    </source>
</evidence>
<dbReference type="Gene3D" id="3.10.50.40">
    <property type="match status" value="1"/>
</dbReference>
<comment type="caution">
    <text evidence="14">The sequence shown here is derived from an EMBL/GenBank/DDBJ whole genome shotgun (WGS) entry which is preliminary data.</text>
</comment>
<keyword evidence="6 11" id="KW-0697">Rotamase</keyword>
<comment type="similarity">
    <text evidence="3 11">Belongs to the PrsA family.</text>
</comment>
<feature type="coiled-coil region" evidence="12">
    <location>
        <begin position="60"/>
        <end position="89"/>
    </location>
</feature>
<sequence>MKKLYWMIGMVLVIGLVMTATFMQGKNVASVNGEKISEDELHELLVSQYGSEVLETLITEKMIKQEMKKEKVEVSKAELEEEMNAYMESYGGEEAFQEILANNGVEMSTIEKNIENYVATKKLIEPRIKITDDELLAYFEENKDSYAQAEQIQASHILVEDEETAKEVRKKLEAGEDFGKLASEYSTDVSNSETGGDLGFFGRGEMVQTFEEAAFTLEIGEISAPVKTDYGYHIIKVVEKKEAKEAVYEEVKQEIKETLFDSKLETEYATWLDEKFEEYEIKNDLKS</sequence>
<dbReference type="InterPro" id="IPR023059">
    <property type="entry name" value="Foldase_PrsA"/>
</dbReference>
<feature type="domain" description="PpiC" evidence="13">
    <location>
        <begin position="149"/>
        <end position="239"/>
    </location>
</feature>
<dbReference type="PANTHER" id="PTHR47245:SF1">
    <property type="entry name" value="FOLDASE PROTEIN PRSA"/>
    <property type="match status" value="1"/>
</dbReference>
<dbReference type="Pfam" id="PF13616">
    <property type="entry name" value="Rotamase_3"/>
    <property type="match status" value="1"/>
</dbReference>
<accession>A0ABS4RGP0</accession>
<keyword evidence="9 11" id="KW-0413">Isomerase</keyword>
<keyword evidence="5 11" id="KW-0732">Signal</keyword>
<evidence type="ECO:0000259" key="13">
    <source>
        <dbReference type="PROSITE" id="PS50198"/>
    </source>
</evidence>
<protein>
    <recommendedName>
        <fullName evidence="11">Foldase protein PrsA</fullName>
        <ecNumber evidence="11">5.2.1.8</ecNumber>
    </recommendedName>
</protein>
<evidence type="ECO:0000313" key="14">
    <source>
        <dbReference type="EMBL" id="MBP2241943.1"/>
    </source>
</evidence>
<dbReference type="InterPro" id="IPR046357">
    <property type="entry name" value="PPIase_dom_sf"/>
</dbReference>
<keyword evidence="7 11" id="KW-0472">Membrane</keyword>
<dbReference type="PROSITE" id="PS01096">
    <property type="entry name" value="PPIC_PPIASE_1"/>
    <property type="match status" value="1"/>
</dbReference>
<keyword evidence="12" id="KW-0175">Coiled coil</keyword>
<dbReference type="HAMAP" id="MF_01145">
    <property type="entry name" value="Foldase_PrsA"/>
    <property type="match status" value="1"/>
</dbReference>
<proteinExistence type="inferred from homology"/>
<comment type="subcellular location">
    <subcellularLocation>
        <location evidence="2">Cell membrane</location>
        <topology evidence="2">Lipid-anchor</topology>
    </subcellularLocation>
</comment>
<evidence type="ECO:0000256" key="6">
    <source>
        <dbReference type="ARBA" id="ARBA00023110"/>
    </source>
</evidence>
<keyword evidence="4 11" id="KW-1003">Cell membrane</keyword>
<evidence type="ECO:0000256" key="7">
    <source>
        <dbReference type="ARBA" id="ARBA00023136"/>
    </source>
</evidence>
<evidence type="ECO:0000256" key="4">
    <source>
        <dbReference type="ARBA" id="ARBA00022475"/>
    </source>
</evidence>
<dbReference type="PROSITE" id="PS50198">
    <property type="entry name" value="PPIC_PPIASE_2"/>
    <property type="match status" value="1"/>
</dbReference>
<name>A0ABS4RGP0_9BACI</name>
<dbReference type="Gene3D" id="1.10.4030.10">
    <property type="entry name" value="Porin chaperone SurA, peptide-binding domain"/>
    <property type="match status" value="1"/>
</dbReference>
<dbReference type="PANTHER" id="PTHR47245">
    <property type="entry name" value="PEPTIDYLPROLYL ISOMERASE"/>
    <property type="match status" value="1"/>
</dbReference>
<evidence type="ECO:0000256" key="1">
    <source>
        <dbReference type="ARBA" id="ARBA00000971"/>
    </source>
</evidence>
<dbReference type="EC" id="5.2.1.8" evidence="11"/>
<gene>
    <name evidence="11" type="primary">prsA</name>
    <name evidence="14" type="ORF">J2Z40_002516</name>
</gene>
<dbReference type="EMBL" id="JAGIKZ010000013">
    <property type="protein sequence ID" value="MBP2241943.1"/>
    <property type="molecule type" value="Genomic_DNA"/>
</dbReference>
<organism evidence="14 15">
    <name type="scientific">Cytobacillus eiseniae</name>
    <dbReference type="NCBI Taxonomy" id="762947"/>
    <lineage>
        <taxon>Bacteria</taxon>
        <taxon>Bacillati</taxon>
        <taxon>Bacillota</taxon>
        <taxon>Bacilli</taxon>
        <taxon>Bacillales</taxon>
        <taxon>Bacillaceae</taxon>
        <taxon>Cytobacillus</taxon>
    </lineage>
</organism>
<keyword evidence="15" id="KW-1185">Reference proteome</keyword>
<evidence type="ECO:0000256" key="12">
    <source>
        <dbReference type="SAM" id="Coils"/>
    </source>
</evidence>
<comment type="function">
    <text evidence="11">Plays a major role in protein secretion by helping the post-translocational extracellular folding of several secreted proteins.</text>
</comment>
<dbReference type="InterPro" id="IPR050245">
    <property type="entry name" value="PrsA_foldase"/>
</dbReference>
<dbReference type="Pfam" id="PF13624">
    <property type="entry name" value="SurA_N_3"/>
    <property type="match status" value="1"/>
</dbReference>
<dbReference type="GO" id="GO:0003755">
    <property type="term" value="F:peptidyl-prolyl cis-trans isomerase activity"/>
    <property type="evidence" value="ECO:0007669"/>
    <property type="project" value="UniProtKB-EC"/>
</dbReference>
<dbReference type="SUPFAM" id="SSF109998">
    <property type="entry name" value="Triger factor/SurA peptide-binding domain-like"/>
    <property type="match status" value="1"/>
</dbReference>
<evidence type="ECO:0000256" key="8">
    <source>
        <dbReference type="ARBA" id="ARBA00023139"/>
    </source>
</evidence>
<dbReference type="RefSeq" id="WP_066391522.1">
    <property type="nucleotide sequence ID" value="NZ_JAGIKZ010000013.1"/>
</dbReference>
<dbReference type="SUPFAM" id="SSF54534">
    <property type="entry name" value="FKBP-like"/>
    <property type="match status" value="1"/>
</dbReference>
<evidence type="ECO:0000256" key="11">
    <source>
        <dbReference type="HAMAP-Rule" id="MF_01145"/>
    </source>
</evidence>
<evidence type="ECO:0000256" key="5">
    <source>
        <dbReference type="ARBA" id="ARBA00022729"/>
    </source>
</evidence>
<keyword evidence="8" id="KW-0564">Palmitate</keyword>
<evidence type="ECO:0000256" key="9">
    <source>
        <dbReference type="ARBA" id="ARBA00023235"/>
    </source>
</evidence>